<feature type="region of interest" description="Disordered" evidence="1">
    <location>
        <begin position="188"/>
        <end position="208"/>
    </location>
</feature>
<organism evidence="3 4">
    <name type="scientific">Tieghemostelium lacteum</name>
    <name type="common">Slime mold</name>
    <name type="synonym">Dictyostelium lacteum</name>
    <dbReference type="NCBI Taxonomy" id="361077"/>
    <lineage>
        <taxon>Eukaryota</taxon>
        <taxon>Amoebozoa</taxon>
        <taxon>Evosea</taxon>
        <taxon>Eumycetozoa</taxon>
        <taxon>Dictyostelia</taxon>
        <taxon>Dictyosteliales</taxon>
        <taxon>Raperosteliaceae</taxon>
        <taxon>Tieghemostelium</taxon>
    </lineage>
</organism>
<dbReference type="Proteomes" id="UP000076078">
    <property type="component" value="Unassembled WGS sequence"/>
</dbReference>
<gene>
    <name evidence="3" type="ORF">DLAC_02982</name>
</gene>
<feature type="compositionally biased region" description="Pro residues" evidence="1">
    <location>
        <begin position="384"/>
        <end position="398"/>
    </location>
</feature>
<dbReference type="Pfam" id="PF02141">
    <property type="entry name" value="DENN"/>
    <property type="match status" value="1"/>
</dbReference>
<reference evidence="3 4" key="1">
    <citation type="submission" date="2015-12" db="EMBL/GenBank/DDBJ databases">
        <title>Dictyostelia acquired genes for synthesis and detection of signals that induce cell-type specialization by lateral gene transfer from prokaryotes.</title>
        <authorList>
            <person name="Gloeckner G."/>
            <person name="Schaap P."/>
        </authorList>
    </citation>
    <scope>NUCLEOTIDE SEQUENCE [LARGE SCALE GENOMIC DNA]</scope>
    <source>
        <strain evidence="3 4">TK</strain>
    </source>
</reference>
<dbReference type="SMART" id="SM00799">
    <property type="entry name" value="DENN"/>
    <property type="match status" value="1"/>
</dbReference>
<keyword evidence="4" id="KW-1185">Reference proteome</keyword>
<dbReference type="Pfam" id="PF03456">
    <property type="entry name" value="uDENN"/>
    <property type="match status" value="1"/>
</dbReference>
<feature type="compositionally biased region" description="Basic and acidic residues" evidence="1">
    <location>
        <begin position="13"/>
        <end position="23"/>
    </location>
</feature>
<feature type="region of interest" description="Disordered" evidence="1">
    <location>
        <begin position="508"/>
        <end position="547"/>
    </location>
</feature>
<name>A0A152A3V7_TIELA</name>
<feature type="region of interest" description="Disordered" evidence="1">
    <location>
        <begin position="378"/>
        <end position="407"/>
    </location>
</feature>
<accession>A0A152A3V7</accession>
<feature type="compositionally biased region" description="Polar residues" evidence="1">
    <location>
        <begin position="307"/>
        <end position="336"/>
    </location>
</feature>
<evidence type="ECO:0000313" key="4">
    <source>
        <dbReference type="Proteomes" id="UP000076078"/>
    </source>
</evidence>
<dbReference type="OrthoDB" id="6019893at2759"/>
<dbReference type="InterPro" id="IPR001194">
    <property type="entry name" value="cDENN_dom"/>
</dbReference>
<proteinExistence type="predicted"/>
<protein>
    <submittedName>
        <fullName evidence="3">Putative guanine nucleotide exchange factor (GEF)</fullName>
    </submittedName>
</protein>
<feature type="compositionally biased region" description="Polar residues" evidence="1">
    <location>
        <begin position="1"/>
        <end position="12"/>
    </location>
</feature>
<dbReference type="PROSITE" id="PS50211">
    <property type="entry name" value="DENN"/>
    <property type="match status" value="1"/>
</dbReference>
<dbReference type="PANTHER" id="PTHR15288">
    <property type="entry name" value="DENN DOMAIN-CONTAINING PROTEIN 2"/>
    <property type="match status" value="1"/>
</dbReference>
<dbReference type="SMART" id="SM00800">
    <property type="entry name" value="uDENN"/>
    <property type="match status" value="1"/>
</dbReference>
<evidence type="ECO:0000259" key="2">
    <source>
        <dbReference type="PROSITE" id="PS50211"/>
    </source>
</evidence>
<feature type="region of interest" description="Disordered" evidence="1">
    <location>
        <begin position="255"/>
        <end position="344"/>
    </location>
</feature>
<dbReference type="AlphaFoldDB" id="A0A152A3V7"/>
<feature type="compositionally biased region" description="Low complexity" evidence="1">
    <location>
        <begin position="256"/>
        <end position="284"/>
    </location>
</feature>
<dbReference type="EMBL" id="LODT01000013">
    <property type="protein sequence ID" value="KYR00918.1"/>
    <property type="molecule type" value="Genomic_DNA"/>
</dbReference>
<dbReference type="InterPro" id="IPR005113">
    <property type="entry name" value="uDENN_dom"/>
</dbReference>
<dbReference type="InterPro" id="IPR051942">
    <property type="entry name" value="DENN_domain_containing_2"/>
</dbReference>
<feature type="region of interest" description="Disordered" evidence="1">
    <location>
        <begin position="1"/>
        <end position="23"/>
    </location>
</feature>
<evidence type="ECO:0000313" key="3">
    <source>
        <dbReference type="EMBL" id="KYR00918.1"/>
    </source>
</evidence>
<feature type="domain" description="UDENN" evidence="2">
    <location>
        <begin position="422"/>
        <end position="856"/>
    </location>
</feature>
<dbReference type="InterPro" id="IPR043153">
    <property type="entry name" value="DENN_C"/>
</dbReference>
<dbReference type="OMA" id="DKPCDPQ"/>
<dbReference type="InterPro" id="IPR037516">
    <property type="entry name" value="Tripartite_DENN"/>
</dbReference>
<comment type="caution">
    <text evidence="3">The sequence shown here is derived from an EMBL/GenBank/DDBJ whole genome shotgun (WGS) entry which is preliminary data.</text>
</comment>
<dbReference type="InParanoid" id="A0A152A3V7"/>
<dbReference type="Gene3D" id="3.30.450.200">
    <property type="match status" value="1"/>
</dbReference>
<dbReference type="FunCoup" id="A0A152A3V7">
    <property type="interactions" value="2"/>
</dbReference>
<dbReference type="Gene3D" id="3.40.50.11500">
    <property type="match status" value="1"/>
</dbReference>
<dbReference type="PANTHER" id="PTHR15288:SF7">
    <property type="entry name" value="UDENN DOMAIN-CONTAINING PROTEIN"/>
    <property type="match status" value="1"/>
</dbReference>
<evidence type="ECO:0000256" key="1">
    <source>
        <dbReference type="SAM" id="MobiDB-lite"/>
    </source>
</evidence>
<sequence length="865" mass="97615">MIENSTTTIENVQHQKEEQSQKKEMFKVNLEIVQEEQQQEQKLETKQSQEIAKEGANNAVSNFTLSNNVRTLREGNLIENFIVVGLPQDVVVNEGDKVSFDAKILYNFPPDKPCDPQVVGFCFPDGIKLIQVKRRRSLTDLNSVLFKSLSQLESSSSSFMFMITGGRELLYAVCVLNTEMINELPSFFPNSQEQQDHNPNDPNQQPQQQQPFCFFTSRCYCVISRFPYFKSHFDFLYSIIGKERLYRTNKLLQDMNSSSNSNSSNDISNSTNISKNSNSSNKSTLNQTSLVGVTPRKPIKPLPPLPTNNGFESPSETSPLFPSARSFPSETTSLLKQQHQQQQQLTNLNPLSIKSSISHSRSHSSPLSHLNLKSIQKLNGDQRPVPPTPPSDPLPLLPSTPNTTAISQPQSQLYNNNLNDSSSSPIHVFSEESLTAIQESLSPLNGTDIENFSDFSSPTSSANEIQLFDSLTSGFSKPPDSRTNSFSSLTFSPIPTGDNTIVLENQRVGGYTPTPSTQSPTIDMKKDSSPLQRKPLPKVPSASKLNVSEIPSSMVPKHTITNVRVKLEHQKSLLEEELECINYYTSLKVPKEKERLVLHFPGDQNQTQYDSGEDIQLIENWCLGGLIRTLSLKTILSTLSCVLLEKFLLITSKNIGLISNTIFALLPLLKPYVYQGAFIPILPYNTLDALYCPVPFVIGITKIPTDMPDALSNCYILDIDRDILIHGQNCQPITPLPNVDKLEAILKHYHSEVWKEKSRQYSLDYPFKSSTSDIKYIHSLSQEFKIYNNYIIETLAYYVNWNPNFDFGNAQQKEQLLKLILPHNSNFIRQFLTTQLFTSHTELLFESKSNTSRDTQLNHYKINKL</sequence>